<dbReference type="OrthoDB" id="3697873at2"/>
<accession>A0A0N9IH70</accession>
<gene>
    <name evidence="1" type="ORF">AOZ06_51850</name>
</gene>
<evidence type="ECO:0000313" key="2">
    <source>
        <dbReference type="Proteomes" id="UP000063699"/>
    </source>
</evidence>
<organism evidence="1 2">
    <name type="scientific">Kibdelosporangium phytohabitans</name>
    <dbReference type="NCBI Taxonomy" id="860235"/>
    <lineage>
        <taxon>Bacteria</taxon>
        <taxon>Bacillati</taxon>
        <taxon>Actinomycetota</taxon>
        <taxon>Actinomycetes</taxon>
        <taxon>Pseudonocardiales</taxon>
        <taxon>Pseudonocardiaceae</taxon>
        <taxon>Kibdelosporangium</taxon>
    </lineage>
</organism>
<protein>
    <recommendedName>
        <fullName evidence="3">PE domain-containing protein</fullName>
    </recommendedName>
</protein>
<dbReference type="Gene3D" id="1.10.287.850">
    <property type="entry name" value="HP0062-like domain"/>
    <property type="match status" value="1"/>
</dbReference>
<dbReference type="Proteomes" id="UP000063699">
    <property type="component" value="Chromosome"/>
</dbReference>
<name>A0A0N9IH70_9PSEU</name>
<dbReference type="KEGG" id="kphy:AOZ06_51850"/>
<dbReference type="RefSeq" id="WP_054296119.1">
    <property type="nucleotide sequence ID" value="NZ_CP012752.1"/>
</dbReference>
<reference evidence="1 2" key="1">
    <citation type="submission" date="2015-07" db="EMBL/GenBank/DDBJ databases">
        <title>Genome sequencing of Kibdelosporangium phytohabitans.</title>
        <authorList>
            <person name="Qin S."/>
            <person name="Xing K."/>
        </authorList>
    </citation>
    <scope>NUCLEOTIDE SEQUENCE [LARGE SCALE GENOMIC DNA]</scope>
    <source>
        <strain evidence="1 2">KLBMP1111</strain>
    </source>
</reference>
<dbReference type="EMBL" id="CP012752">
    <property type="protein sequence ID" value="ALG14249.1"/>
    <property type="molecule type" value="Genomic_DNA"/>
</dbReference>
<sequence length="130" mass="13875">MEETTGSLSWAQALASIPQAPAGSATLKVNHDNVLAAAKIIQTQIDALNDAFATHSRSLMIEPTAEDPVSVDAANAWNFRLVLADDSYAARITDYVTSLRNVMTQLQNSAKTYGFNDQDIAAVFGTTTVA</sequence>
<evidence type="ECO:0008006" key="3">
    <source>
        <dbReference type="Google" id="ProtNLM"/>
    </source>
</evidence>
<proteinExistence type="predicted"/>
<dbReference type="AlphaFoldDB" id="A0A0N9IH70"/>
<evidence type="ECO:0000313" key="1">
    <source>
        <dbReference type="EMBL" id="ALG14249.1"/>
    </source>
</evidence>
<keyword evidence="2" id="KW-1185">Reference proteome</keyword>
<dbReference type="STRING" id="860235.AOZ06_51850"/>